<name>B5RNS5_BORDL</name>
<feature type="domain" description="Anti-CBASS protein Acb1-like N-terminal" evidence="1">
    <location>
        <begin position="11"/>
        <end position="388"/>
    </location>
</feature>
<keyword evidence="3" id="KW-1185">Reference proteome</keyword>
<dbReference type="EMBL" id="CP000983">
    <property type="protein sequence ID" value="ACH94011.1"/>
    <property type="molecule type" value="Genomic_DNA"/>
</dbReference>
<reference evidence="2 3" key="1">
    <citation type="journal article" date="2008" name="PLoS Genet.">
        <title>The genome of Borrelia recurrentis, the agent of deadly louse-borne relapsing fever, is a degraded subset of tick-borne Borrelia duttonii.</title>
        <authorList>
            <person name="Lescot M."/>
            <person name="Audic S."/>
            <person name="Robert C."/>
            <person name="Nguyen T.T."/>
            <person name="Blanc G."/>
            <person name="Cutler S.J."/>
            <person name="Wincker P."/>
            <person name="Couloux A."/>
            <person name="Claverie J.-M."/>
            <person name="Raoult D."/>
            <person name="Drancourt M."/>
        </authorList>
    </citation>
    <scope>NUCLEOTIDE SEQUENCE [LARGE SCALE GENOMIC DNA]</scope>
    <source>
        <strain evidence="2 3">Ly</strain>
    </source>
</reference>
<protein>
    <submittedName>
        <fullName evidence="2">Uncharacterized conserved protein</fullName>
    </submittedName>
</protein>
<dbReference type="RefSeq" id="WP_012539811.1">
    <property type="nucleotide sequence ID" value="NC_011265.1"/>
</dbReference>
<dbReference type="Proteomes" id="UP000000611">
    <property type="component" value="Plasmid pl27"/>
</dbReference>
<gene>
    <name evidence="2" type="ordered locus">BDU_11009</name>
</gene>
<evidence type="ECO:0000259" key="1">
    <source>
        <dbReference type="Pfam" id="PF06381"/>
    </source>
</evidence>
<organism evidence="2 3">
    <name type="scientific">Borrelia duttonii (strain Ly)</name>
    <dbReference type="NCBI Taxonomy" id="412419"/>
    <lineage>
        <taxon>Bacteria</taxon>
        <taxon>Pseudomonadati</taxon>
        <taxon>Spirochaetota</taxon>
        <taxon>Spirochaetia</taxon>
        <taxon>Spirochaetales</taxon>
        <taxon>Borreliaceae</taxon>
        <taxon>Borrelia</taxon>
    </lineage>
</organism>
<keyword evidence="2" id="KW-0614">Plasmid</keyword>
<sequence>MKYNSKINSYELYKHSIFFRNYINNVAEDVLHNGINLEVLYSTALSGIEDTLDNLKVELKEALLNCIISYRFNGIGYILVKTAGDDNLDLEINSELPIGFVYLDFSCVRDRGSKSPYVIYSFKEEDDEGVLARKEVKIHKSRLIIYENYDYILGSYTPCYTQSFLLNVALFETIYQEIDRRIRNYNFLFYRDESLAEINDAISKASLQFNLLTKSNKDNSSGMFKKLFRRNSDDGSVDNSGDEVVKKGTNILNALNNDLSRELERLKSNLNNDGIFYSGSESAHLEVMKYELTFLKDTLELVKAKIGADTKEPLTRSFNEQTKGLGNDGKGDRSNYYDFLKGVQERIEIAVNQKLNQYFGLDMRFNSLILLSETDKIEHDIKLLELFEKYKSAIGCEELSEKSVELLKDKLFFGEIFLGG</sequence>
<evidence type="ECO:0000313" key="2">
    <source>
        <dbReference type="EMBL" id="ACH94011.1"/>
    </source>
</evidence>
<evidence type="ECO:0000313" key="3">
    <source>
        <dbReference type="Proteomes" id="UP000000611"/>
    </source>
</evidence>
<geneLocation type="plasmid" evidence="2 3">
    <name>pl27</name>
</geneLocation>
<dbReference type="OrthoDB" id="350219at2"/>
<dbReference type="AlphaFoldDB" id="B5RNS5"/>
<dbReference type="KEGG" id="bdu:BDU_11009"/>
<dbReference type="InterPro" id="IPR024459">
    <property type="entry name" value="Acb1-like_N"/>
</dbReference>
<proteinExistence type="predicted"/>
<dbReference type="HOGENOM" id="CLU_755472_0_0_12"/>
<dbReference type="Pfam" id="PF06381">
    <property type="entry name" value="Phage_portal_3"/>
    <property type="match status" value="1"/>
</dbReference>
<accession>B5RNS5</accession>